<dbReference type="EMBL" id="JAENIB010000042">
    <property type="protein sequence ID" value="MBK1935965.1"/>
    <property type="molecule type" value="Genomic_DNA"/>
</dbReference>
<dbReference type="Proteomes" id="UP000664048">
    <property type="component" value="Unassembled WGS sequence"/>
</dbReference>
<dbReference type="GeneID" id="93195460"/>
<protein>
    <submittedName>
        <fullName evidence="3">HNH endonuclease</fullName>
    </submittedName>
</protein>
<dbReference type="AlphaFoldDB" id="A0A250LH70"/>
<dbReference type="EMBL" id="CP090642">
    <property type="protein sequence ID" value="WFN22757.1"/>
    <property type="molecule type" value="Genomic_DNA"/>
</dbReference>
<reference evidence="5 7" key="5">
    <citation type="submission" date="2021-12" db="EMBL/GenBank/DDBJ databases">
        <title>Genomic and phenotypic characterization of three Burkholderia contaminans isolates recovered from different sources.</title>
        <authorList>
            <person name="Lopez De Volder A."/>
            <person name="Fan Y."/>
            <person name="Nunvar J."/>
            <person name="Herrera T."/>
            <person name="Timp W."/>
            <person name="Degrossi J."/>
        </authorList>
    </citation>
    <scope>NUCLEOTIDE SEQUENCE [LARGE SCALE GENOMIC DNA]</scope>
    <source>
        <strain evidence="5 7">LMG 23361</strain>
    </source>
</reference>
<keyword evidence="1" id="KW-1133">Transmembrane helix</keyword>
<dbReference type="Proteomes" id="UP001220209">
    <property type="component" value="Chromosome 3"/>
</dbReference>
<dbReference type="EMBL" id="JAGEMX010000031">
    <property type="protein sequence ID" value="MBO1835424.1"/>
    <property type="molecule type" value="Genomic_DNA"/>
</dbReference>
<reference evidence="4 6" key="4">
    <citation type="submission" date="2021-03" db="EMBL/GenBank/DDBJ databases">
        <title>Clinical course, treatment and visual outcome of an outbreak of Burkholderia contaminans endophthalmitis following cataract surgery.</title>
        <authorList>
            <person name="Lind C."/>
            <person name="Olsen K."/>
            <person name="Angelsen N.K."/>
            <person name="Krefting E.A."/>
            <person name="Fossen K."/>
            <person name="Gravningen K."/>
            <person name="Depoorter E."/>
            <person name="Vandamme P."/>
            <person name="Bertelsen G."/>
        </authorList>
    </citation>
    <scope>NUCLEOTIDE SEQUENCE [LARGE SCALE GENOMIC DNA]</scope>
    <source>
        <strain evidence="4 6">51242556</strain>
    </source>
</reference>
<dbReference type="RefSeq" id="WP_135370798.1">
    <property type="nucleotide sequence ID" value="NZ_AP018359.1"/>
</dbReference>
<keyword evidence="1" id="KW-0472">Membrane</keyword>
<accession>A0A250LH70</accession>
<gene>
    <name evidence="2" type="ORF">BCCH1_64220</name>
    <name evidence="4" type="ORF">J4M89_39185</name>
    <name evidence="3" type="ORF">JIN94_39460</name>
    <name evidence="5" type="ORF">LXE91_32865</name>
</gene>
<keyword evidence="6" id="KW-1185">Reference proteome</keyword>
<reference evidence="3" key="3">
    <citation type="submission" date="2021-01" db="EMBL/GenBank/DDBJ databases">
        <title>Outbreak of Burkholderia contaminns endophthalmitis traced to a clinical ventilation system.</title>
        <authorList>
            <person name="Lipuma J."/>
            <person name="Spilker T."/>
            <person name="Kratholm J."/>
        </authorList>
    </citation>
    <scope>NUCLEOTIDE SEQUENCE</scope>
    <source>
        <strain evidence="3">HI4954</strain>
    </source>
</reference>
<dbReference type="EMBL" id="AP018359">
    <property type="protein sequence ID" value="BBA43920.1"/>
    <property type="molecule type" value="Genomic_DNA"/>
</dbReference>
<keyword evidence="3" id="KW-0540">Nuclease</keyword>
<evidence type="ECO:0000313" key="2">
    <source>
        <dbReference type="EMBL" id="BBA43920.1"/>
    </source>
</evidence>
<evidence type="ECO:0000313" key="3">
    <source>
        <dbReference type="EMBL" id="MBK1935965.1"/>
    </source>
</evidence>
<sequence length="244" mass="26982">MASKKYRDKTCIYCGRERASSTGDHVVAREFCPHAARDNLPKVPSCVACNNAKSKLEHYVLAVLPMGSLLAGSATAIIDQVGPRLAKNEALRRQLAVGQQVRWVRTPAGHWHESIMLPFDTTKLSALACYIALGLAWHHWQAQLVPNAPVRASLFSTGGLHLFEQAVASQDPRARVGGSFGDGVFVYRGVRDLANLATTWWQMTFFGGVEHRARQWRGQTAHSVFVATSDEPEWVAQYAEQRAN</sequence>
<dbReference type="GO" id="GO:0004519">
    <property type="term" value="F:endonuclease activity"/>
    <property type="evidence" value="ECO:0007669"/>
    <property type="project" value="UniProtKB-KW"/>
</dbReference>
<evidence type="ECO:0000256" key="1">
    <source>
        <dbReference type="SAM" id="Phobius"/>
    </source>
</evidence>
<name>A0A250LH70_9BURK</name>
<keyword evidence="3" id="KW-0255">Endonuclease</keyword>
<evidence type="ECO:0000313" key="7">
    <source>
        <dbReference type="Proteomes" id="UP001220209"/>
    </source>
</evidence>
<evidence type="ECO:0000313" key="6">
    <source>
        <dbReference type="Proteomes" id="UP000664048"/>
    </source>
</evidence>
<reference evidence="2" key="1">
    <citation type="journal article" date="2016" name="Biosci. Biotechnol. Biochem.">
        <title>Bioconversion of AHX to AOH by resting cells of Burkholderia contaminans CH-1.</title>
        <authorList>
            <person name="Choi J.H."/>
            <person name="Kikuchi A."/>
            <person name="Pumkaeo P."/>
            <person name="Hirai H."/>
            <person name="Tokuyama S."/>
            <person name="Kawagishi H."/>
        </authorList>
    </citation>
    <scope>NUCLEOTIDE SEQUENCE</scope>
    <source>
        <strain evidence="2">CH-1</strain>
    </source>
</reference>
<dbReference type="OrthoDB" id="9015736at2"/>
<dbReference type="Gene3D" id="1.10.30.50">
    <property type="match status" value="1"/>
</dbReference>
<keyword evidence="3" id="KW-0378">Hydrolase</keyword>
<evidence type="ECO:0000313" key="5">
    <source>
        <dbReference type="EMBL" id="WFN22757.1"/>
    </source>
</evidence>
<feature type="transmembrane region" description="Helical" evidence="1">
    <location>
        <begin position="59"/>
        <end position="78"/>
    </location>
</feature>
<reference evidence="2" key="2">
    <citation type="journal article" date="2017" name="Genome Announc.">
        <title>High-Quality Draft Genome Sequence of Burkholderia contaminans CH-1, a Gram-Negative Bacterium That Metabolizes 2-Azahypoxanthine, a Plant Growth-Regulating Compound.</title>
        <authorList>
            <person name="Choi J.-H."/>
            <person name="Sugiura H."/>
            <person name="Moriuchi R."/>
            <person name="Kawagishi H."/>
            <person name="Dohra H."/>
        </authorList>
    </citation>
    <scope>NUCLEOTIDE SEQUENCE</scope>
    <source>
        <strain evidence="2">CH-1</strain>
    </source>
</reference>
<keyword evidence="1" id="KW-0812">Transmembrane</keyword>
<organism evidence="2">
    <name type="scientific">Burkholderia contaminans</name>
    <dbReference type="NCBI Taxonomy" id="488447"/>
    <lineage>
        <taxon>Bacteria</taxon>
        <taxon>Pseudomonadati</taxon>
        <taxon>Pseudomonadota</taxon>
        <taxon>Betaproteobacteria</taxon>
        <taxon>Burkholderiales</taxon>
        <taxon>Burkholderiaceae</taxon>
        <taxon>Burkholderia</taxon>
        <taxon>Burkholderia cepacia complex</taxon>
    </lineage>
</organism>
<evidence type="ECO:0000313" key="4">
    <source>
        <dbReference type="EMBL" id="MBO1835424.1"/>
    </source>
</evidence>
<dbReference type="Proteomes" id="UP000611459">
    <property type="component" value="Unassembled WGS sequence"/>
</dbReference>
<proteinExistence type="predicted"/>